<dbReference type="GO" id="GO:0097367">
    <property type="term" value="F:carbohydrate derivative binding"/>
    <property type="evidence" value="ECO:0007669"/>
    <property type="project" value="InterPro"/>
</dbReference>
<dbReference type="CDD" id="cd05007">
    <property type="entry name" value="SIS_Etherase"/>
    <property type="match status" value="1"/>
</dbReference>
<comment type="pathway">
    <text evidence="12">Amino-sugar metabolism; N-acetylmuramate degradation.</text>
</comment>
<feature type="active site" description="Proton donor" evidence="12">
    <location>
        <position position="83"/>
    </location>
</feature>
<evidence type="ECO:0000256" key="5">
    <source>
        <dbReference type="ARBA" id="ARBA00060595"/>
    </source>
</evidence>
<gene>
    <name evidence="12 14" type="primary">murQ</name>
    <name evidence="14" type="ORF">H8730_06245</name>
</gene>
<feature type="domain" description="SIS" evidence="13">
    <location>
        <begin position="55"/>
        <end position="218"/>
    </location>
</feature>
<evidence type="ECO:0000256" key="1">
    <source>
        <dbReference type="ARBA" id="ARBA00011738"/>
    </source>
</evidence>
<evidence type="ECO:0000256" key="12">
    <source>
        <dbReference type="HAMAP-Rule" id="MF_00068"/>
    </source>
</evidence>
<keyword evidence="15" id="KW-1185">Reference proteome</keyword>
<dbReference type="HAMAP" id="MF_00068">
    <property type="entry name" value="MurQ"/>
    <property type="match status" value="1"/>
</dbReference>
<dbReference type="AlphaFoldDB" id="A0A926I158"/>
<dbReference type="EC" id="4.2.1.126" evidence="8 12"/>
<dbReference type="Pfam" id="PF22645">
    <property type="entry name" value="GKRP_SIS_N"/>
    <property type="match status" value="1"/>
</dbReference>
<dbReference type="FunFam" id="3.40.50.10490:FF:000014">
    <property type="entry name" value="N-acetylmuramic acid 6-phosphate etherase"/>
    <property type="match status" value="1"/>
</dbReference>
<evidence type="ECO:0000256" key="10">
    <source>
        <dbReference type="ARBA" id="ARBA00077905"/>
    </source>
</evidence>
<proteinExistence type="inferred from homology"/>
<dbReference type="PANTHER" id="PTHR10088">
    <property type="entry name" value="GLUCOKINASE REGULATORY PROTEIN"/>
    <property type="match status" value="1"/>
</dbReference>
<keyword evidence="3 12" id="KW-0119">Carbohydrate metabolism</keyword>
<dbReference type="Proteomes" id="UP000657006">
    <property type="component" value="Unassembled WGS sequence"/>
</dbReference>
<dbReference type="GO" id="GO:0009254">
    <property type="term" value="P:peptidoglycan turnover"/>
    <property type="evidence" value="ECO:0007669"/>
    <property type="project" value="TreeGrafter"/>
</dbReference>
<dbReference type="NCBIfam" id="TIGR00274">
    <property type="entry name" value="N-acetylmuramic acid 6-phosphate etherase"/>
    <property type="match status" value="1"/>
</dbReference>
<dbReference type="PANTHER" id="PTHR10088:SF4">
    <property type="entry name" value="GLUCOKINASE REGULATORY PROTEIN"/>
    <property type="match status" value="1"/>
</dbReference>
<dbReference type="EMBL" id="JACRSQ010000007">
    <property type="protein sequence ID" value="MBC8543138.1"/>
    <property type="molecule type" value="Genomic_DNA"/>
</dbReference>
<evidence type="ECO:0000256" key="2">
    <source>
        <dbReference type="ARBA" id="ARBA00023239"/>
    </source>
</evidence>
<evidence type="ECO:0000259" key="13">
    <source>
        <dbReference type="PROSITE" id="PS51464"/>
    </source>
</evidence>
<dbReference type="Gene3D" id="3.40.50.10490">
    <property type="entry name" value="Glucose-6-phosphate isomerase like protein, domain 1"/>
    <property type="match status" value="1"/>
</dbReference>
<dbReference type="RefSeq" id="WP_177720340.1">
    <property type="nucleotide sequence ID" value="NZ_JACRSQ010000007.1"/>
</dbReference>
<dbReference type="Gene3D" id="1.10.8.1080">
    <property type="match status" value="1"/>
</dbReference>
<dbReference type="InterPro" id="IPR046348">
    <property type="entry name" value="SIS_dom_sf"/>
</dbReference>
<evidence type="ECO:0000256" key="3">
    <source>
        <dbReference type="ARBA" id="ARBA00023277"/>
    </source>
</evidence>
<dbReference type="InterPro" id="IPR040190">
    <property type="entry name" value="MURQ/GCKR"/>
</dbReference>
<evidence type="ECO:0000256" key="4">
    <source>
        <dbReference type="ARBA" id="ARBA00051747"/>
    </source>
</evidence>
<dbReference type="NCBIfam" id="NF003915">
    <property type="entry name" value="PRK05441.1"/>
    <property type="match status" value="1"/>
</dbReference>
<sequence length="300" mass="32200">MDYAKLVTEKVNASTENIDLCSSREIVELINREDQKVARAVEKELPFIAEAVDSIVERMRQGGRLFYIGAGTSGRIGVLDASECPPTFGTDPSLVQGIIAGGDTALRTAIEGIEDSFESGVEDIRKINIGASDTVVGITASGSAPYVIGGLEAAGKKGALCIAVCNTRPAAVEAYASVVIAPVVGPEVIMGSTRMKAGTAQKMVLNMLSTASMVRLGKVYKNLMVDVMPTNNKLADRTIRIIMEACNINRERAQDALEKAQGRAKAAIVMVQYGYSLEEAHRYLQRNDGFIRKIPMPEEA</sequence>
<dbReference type="GO" id="GO:0016803">
    <property type="term" value="F:ether hydrolase activity"/>
    <property type="evidence" value="ECO:0007669"/>
    <property type="project" value="TreeGrafter"/>
</dbReference>
<comment type="catalytic activity">
    <reaction evidence="4 12">
        <text>N-acetyl-D-muramate 6-phosphate + H2O = N-acetyl-D-glucosamine 6-phosphate + (R)-lactate</text>
        <dbReference type="Rhea" id="RHEA:26410"/>
        <dbReference type="ChEBI" id="CHEBI:15377"/>
        <dbReference type="ChEBI" id="CHEBI:16004"/>
        <dbReference type="ChEBI" id="CHEBI:57513"/>
        <dbReference type="ChEBI" id="CHEBI:58722"/>
        <dbReference type="EC" id="4.2.1.126"/>
    </reaction>
</comment>
<keyword evidence="2 12" id="KW-0456">Lyase</keyword>
<accession>A0A926I158</accession>
<name>A0A926I158_9FIRM</name>
<comment type="function">
    <text evidence="12">Specifically catalyzes the cleavage of the D-lactyl ether substituent of MurNAc 6-phosphate, producing GlcNAc 6-phosphate and D-lactate.</text>
</comment>
<dbReference type="SUPFAM" id="SSF53697">
    <property type="entry name" value="SIS domain"/>
    <property type="match status" value="1"/>
</dbReference>
<evidence type="ECO:0000256" key="6">
    <source>
        <dbReference type="ARBA" id="ARBA00060672"/>
    </source>
</evidence>
<comment type="similarity">
    <text evidence="7 12">Belongs to the GCKR-like family. MurNAc-6-P etherase subfamily.</text>
</comment>
<comment type="miscellaneous">
    <text evidence="12">A lyase-type mechanism (elimination/hydration) is suggested for the cleavage of the lactyl ether bond of MurNAc 6-phosphate, with the formation of an alpha,beta-unsaturated aldehyde intermediate with (E)-stereochemistry, followed by the syn addition of water to give product.</text>
</comment>
<dbReference type="InterPro" id="IPR001347">
    <property type="entry name" value="SIS_dom"/>
</dbReference>
<dbReference type="PROSITE" id="PS51464">
    <property type="entry name" value="SIS"/>
    <property type="match status" value="1"/>
</dbReference>
<dbReference type="FunFam" id="1.10.8.1080:FF:000001">
    <property type="entry name" value="N-acetylmuramic acid 6-phosphate etherase"/>
    <property type="match status" value="1"/>
</dbReference>
<dbReference type="NCBIfam" id="NF009222">
    <property type="entry name" value="PRK12570.1"/>
    <property type="match status" value="1"/>
</dbReference>
<protein>
    <recommendedName>
        <fullName evidence="9 12">N-acetylmuramic acid 6-phosphate etherase</fullName>
        <shortName evidence="12">MurNAc-6-P etherase</shortName>
        <ecNumber evidence="8 12">4.2.1.126</ecNumber>
    </recommendedName>
    <alternativeName>
        <fullName evidence="11 12">N-acetylmuramic acid 6-phosphate hydrolase</fullName>
    </alternativeName>
    <alternativeName>
        <fullName evidence="10 12">N-acetylmuramic acid 6-phosphate lyase</fullName>
    </alternativeName>
</protein>
<dbReference type="PROSITE" id="PS01272">
    <property type="entry name" value="GCKR"/>
    <property type="match status" value="1"/>
</dbReference>
<evidence type="ECO:0000256" key="7">
    <source>
        <dbReference type="ARBA" id="ARBA00061234"/>
    </source>
</evidence>
<dbReference type="GO" id="GO:0046348">
    <property type="term" value="P:amino sugar catabolic process"/>
    <property type="evidence" value="ECO:0007669"/>
    <property type="project" value="InterPro"/>
</dbReference>
<feature type="active site" evidence="12">
    <location>
        <position position="114"/>
    </location>
</feature>
<comment type="pathway">
    <text evidence="5">Amino-sugar metabolism; 1,6-anhydro-N-acetylmuramate degradation.</text>
</comment>
<comment type="subunit">
    <text evidence="1 12">Homodimer.</text>
</comment>
<evidence type="ECO:0000256" key="11">
    <source>
        <dbReference type="ARBA" id="ARBA00084049"/>
    </source>
</evidence>
<evidence type="ECO:0000313" key="15">
    <source>
        <dbReference type="Proteomes" id="UP000657006"/>
    </source>
</evidence>
<evidence type="ECO:0000256" key="8">
    <source>
        <dbReference type="ARBA" id="ARBA00067056"/>
    </source>
</evidence>
<dbReference type="GO" id="GO:0016835">
    <property type="term" value="F:carbon-oxygen lyase activity"/>
    <property type="evidence" value="ECO:0007669"/>
    <property type="project" value="UniProtKB-UniRule"/>
</dbReference>
<dbReference type="InterPro" id="IPR005488">
    <property type="entry name" value="Etherase_MurQ"/>
</dbReference>
<evidence type="ECO:0000256" key="9">
    <source>
        <dbReference type="ARBA" id="ARBA00070061"/>
    </source>
</evidence>
<comment type="pathway">
    <text evidence="6">Cell wall biogenesis.</text>
</comment>
<organism evidence="14 15">
    <name type="scientific">Bianquea renquensis</name>
    <dbReference type="NCBI Taxonomy" id="2763661"/>
    <lineage>
        <taxon>Bacteria</taxon>
        <taxon>Bacillati</taxon>
        <taxon>Bacillota</taxon>
        <taxon>Clostridia</taxon>
        <taxon>Eubacteriales</taxon>
        <taxon>Bianqueaceae</taxon>
        <taxon>Bianquea</taxon>
    </lineage>
</organism>
<comment type="caution">
    <text evidence="14">The sequence shown here is derived from an EMBL/GenBank/DDBJ whole genome shotgun (WGS) entry which is preliminary data.</text>
</comment>
<dbReference type="InterPro" id="IPR005486">
    <property type="entry name" value="Glucokinase_regulatory_CS"/>
</dbReference>
<evidence type="ECO:0000313" key="14">
    <source>
        <dbReference type="EMBL" id="MBC8543138.1"/>
    </source>
</evidence>
<reference evidence="14" key="1">
    <citation type="submission" date="2020-08" db="EMBL/GenBank/DDBJ databases">
        <title>Genome public.</title>
        <authorList>
            <person name="Liu C."/>
            <person name="Sun Q."/>
        </authorList>
    </citation>
    <scope>NUCLEOTIDE SEQUENCE</scope>
    <source>
        <strain evidence="14">NSJ-32</strain>
    </source>
</reference>